<evidence type="ECO:0000256" key="4">
    <source>
        <dbReference type="ARBA" id="ARBA00023242"/>
    </source>
</evidence>
<gene>
    <name evidence="8" type="ORF">AJ80_01571</name>
</gene>
<dbReference type="STRING" id="1447883.A0A2B7YZN7"/>
<comment type="caution">
    <text evidence="8">The sequence shown here is derived from an EMBL/GenBank/DDBJ whole genome shotgun (WGS) entry which is preliminary data.</text>
</comment>
<evidence type="ECO:0000259" key="7">
    <source>
        <dbReference type="Pfam" id="PF14500"/>
    </source>
</evidence>
<keyword evidence="9" id="KW-1185">Reference proteome</keyword>
<dbReference type="GO" id="GO:0016226">
    <property type="term" value="P:iron-sulfur cluster assembly"/>
    <property type="evidence" value="ECO:0007669"/>
    <property type="project" value="UniProtKB-UniRule"/>
</dbReference>
<dbReference type="AlphaFoldDB" id="A0A2B7YZN7"/>
<keyword evidence="3" id="KW-0677">Repeat</keyword>
<dbReference type="InterPro" id="IPR029240">
    <property type="entry name" value="MMS19_N"/>
</dbReference>
<dbReference type="InterPro" id="IPR024687">
    <property type="entry name" value="MMS19_C"/>
</dbReference>
<dbReference type="InterPro" id="IPR039920">
    <property type="entry name" value="MMS19"/>
</dbReference>
<evidence type="ECO:0000256" key="3">
    <source>
        <dbReference type="ARBA" id="ARBA00022737"/>
    </source>
</evidence>
<dbReference type="InterPro" id="IPR016024">
    <property type="entry name" value="ARM-type_fold"/>
</dbReference>
<dbReference type="OrthoDB" id="342900at2759"/>
<reference evidence="8 9" key="1">
    <citation type="submission" date="2017-10" db="EMBL/GenBank/DDBJ databases">
        <title>Comparative genomics in systemic dimorphic fungi from Ajellomycetaceae.</title>
        <authorList>
            <person name="Munoz J.F."/>
            <person name="Mcewen J.G."/>
            <person name="Clay O.K."/>
            <person name="Cuomo C.A."/>
        </authorList>
    </citation>
    <scope>NUCLEOTIDE SEQUENCE [LARGE SCALE GENOMIC DNA]</scope>
    <source>
        <strain evidence="8 9">UAMH7299</strain>
    </source>
</reference>
<dbReference type="Pfam" id="PF12460">
    <property type="entry name" value="MMS19_C"/>
    <property type="match status" value="1"/>
</dbReference>
<comment type="similarity">
    <text evidence="2 5">Belongs to the MET18/MMS19 family.</text>
</comment>
<dbReference type="GO" id="GO:0006281">
    <property type="term" value="P:DNA repair"/>
    <property type="evidence" value="ECO:0007669"/>
    <property type="project" value="UniProtKB-UniRule"/>
</dbReference>
<keyword evidence="5" id="KW-0234">DNA repair</keyword>
<dbReference type="SUPFAM" id="SSF48371">
    <property type="entry name" value="ARM repeat"/>
    <property type="match status" value="2"/>
</dbReference>
<dbReference type="PANTHER" id="PTHR12891:SF0">
    <property type="entry name" value="MMS19 NUCLEOTIDE EXCISION REPAIR PROTEIN HOMOLOG"/>
    <property type="match status" value="1"/>
</dbReference>
<organism evidence="8 9">
    <name type="scientific">Polytolypa hystricis (strain UAMH7299)</name>
    <dbReference type="NCBI Taxonomy" id="1447883"/>
    <lineage>
        <taxon>Eukaryota</taxon>
        <taxon>Fungi</taxon>
        <taxon>Dikarya</taxon>
        <taxon>Ascomycota</taxon>
        <taxon>Pezizomycotina</taxon>
        <taxon>Eurotiomycetes</taxon>
        <taxon>Eurotiomycetidae</taxon>
        <taxon>Onygenales</taxon>
        <taxon>Onygenales incertae sedis</taxon>
        <taxon>Polytolypa</taxon>
    </lineage>
</organism>
<feature type="domain" description="MMS19 N-terminal" evidence="7">
    <location>
        <begin position="40"/>
        <end position="297"/>
    </location>
</feature>
<dbReference type="GO" id="GO:0051604">
    <property type="term" value="P:protein maturation"/>
    <property type="evidence" value="ECO:0007669"/>
    <property type="project" value="UniProtKB-UniRule"/>
</dbReference>
<dbReference type="InterPro" id="IPR011989">
    <property type="entry name" value="ARM-like"/>
</dbReference>
<dbReference type="Proteomes" id="UP000224634">
    <property type="component" value="Unassembled WGS sequence"/>
</dbReference>
<name>A0A2B7YZN7_POLH7</name>
<comment type="subcellular location">
    <subcellularLocation>
        <location evidence="1 5">Nucleus</location>
    </subcellularLocation>
</comment>
<evidence type="ECO:0000256" key="2">
    <source>
        <dbReference type="ARBA" id="ARBA00009340"/>
    </source>
</evidence>
<proteinExistence type="inferred from homology"/>
<dbReference type="GO" id="GO:0097361">
    <property type="term" value="C:cytosolic [4Fe-4S] assembly targeting complex"/>
    <property type="evidence" value="ECO:0007669"/>
    <property type="project" value="UniProtKB-UniRule"/>
</dbReference>
<keyword evidence="4 5" id="KW-0539">Nucleus</keyword>
<comment type="function">
    <text evidence="5">Key component of the cytosolic iron-sulfur protein assembly (CIA) complex, a multiprotein complex that mediates the incorporation of iron-sulfur cluster into apoproteins specifically involved in DNA metabolism and genomic integrity. In the CIA complex, MMS19 acts as an adapter between early-acting CIA components and a subset of cellular target iron-sulfur proteins.</text>
</comment>
<dbReference type="Pfam" id="PF14500">
    <property type="entry name" value="MMS19_N"/>
    <property type="match status" value="1"/>
</dbReference>
<evidence type="ECO:0000259" key="6">
    <source>
        <dbReference type="Pfam" id="PF12460"/>
    </source>
</evidence>
<dbReference type="EMBL" id="PDNA01000013">
    <property type="protein sequence ID" value="PGH26805.1"/>
    <property type="molecule type" value="Genomic_DNA"/>
</dbReference>
<dbReference type="PANTHER" id="PTHR12891">
    <property type="entry name" value="DNA REPAIR/TRANSCRIPTION PROTEIN MET18/MMS19"/>
    <property type="match status" value="1"/>
</dbReference>
<evidence type="ECO:0000313" key="9">
    <source>
        <dbReference type="Proteomes" id="UP000224634"/>
    </source>
</evidence>
<dbReference type="GO" id="GO:0005634">
    <property type="term" value="C:nucleus"/>
    <property type="evidence" value="ECO:0007669"/>
    <property type="project" value="UniProtKB-SubCell"/>
</dbReference>
<evidence type="ECO:0000256" key="1">
    <source>
        <dbReference type="ARBA" id="ARBA00004123"/>
    </source>
</evidence>
<evidence type="ECO:0000256" key="5">
    <source>
        <dbReference type="RuleBase" id="RU367072"/>
    </source>
</evidence>
<feature type="domain" description="MMS19 C-terminal" evidence="6">
    <location>
        <begin position="545"/>
        <end position="1030"/>
    </location>
</feature>
<keyword evidence="5" id="KW-0227">DNA damage</keyword>
<protein>
    <recommendedName>
        <fullName evidence="5">MMS19 nucleotide excision repair protein</fullName>
    </recommendedName>
</protein>
<sequence>MSDLQNFMLVAEHSKEEALQIAATTAQKLDSKKITLIDVVQSLGEYITDEDATIRGKAVSYLTAVIKALPNRFLSRQQIYVLTSFYCDRIEDGGAIAGLDRLQSLERFNNEMAEMTVRTMFQHFQELRLRPQSQRYQILQLLHGLLSNHRQALRDMKDESLVGIVELVSGERDPRNLMVVFSVLRVLMVEWDMANHVQTLFDSVYNYFPITFKPPPNDPYGITAQDLKTRLQDCIASTQLFAPHAFPLLLDKLDSTSFNVKKDALSAITACITAYDPVVVSRYSISIWDSLKFEILNAQEEVLAQDSLCVLQAVTKRLSDLAPPNLQQSTLSQFLKPITNECNEQFREPQQKQAKPAQQILRSLSAASAASLTLITQTVVAPLLTVYQDADGIAKQRALLETLVSLLDSAIDVFGTWKNPNLDVITDNPFTLFQDKLVEIFSQSLMGTARGEVSFRAAALNGLLRLSMLRNILQDNEIGLVVQYLDEILLTETTTDRAELRKEAVRALAEISKCKPRLIIDISFPAFMATLPDSEPESEETYMNTLDCLAQISVEQDVFQTLVRRLLSKLDIILQPGALSKPAYPRAILLTILYSLTQKGLENDPHLDFYFDKIIIKLCRSVAMAAMEETPAIGLTDSSLLDTLGRLCNLIFRSLSREKQDEACKNVYGLFSTEEGFIPVPFSDKTTARQRQTMILSTYILAGLPKDSQLPYADPDMSALLHEIVRLAISEENPITQFALVRHAALLVNKFLPASGMPLAFDELSSLIPAHPPSTPGEVAITTELSPATIRTIFWLSKALILRMSPKTTEILTTLLSLLSSRDPVTSSTSARGFALLLSADDILSSTNGANIRLLYKQRVFTTVLPLISTHVRSLNSSNNNTSSSEPTPTTPPSVLLHIKQSYLTALSGILSTIPQSLVMPELRTLLPLLLQSLDLQPSSSSSDTDTSDAQIIKAATLETLAVIIRDNGARGLHEIGYIENIASWLIKTSTSTTQKPSNSLPSSTTTRVHVQKNSSRVRVKALQCLLFLAQTPISPSTADETTLAVEKARPSPLLPVKSAVLRALRFALDDPKRDVRKAAVDARAAWLRDVEDQDGDEED</sequence>
<accession>A0A2B7YZN7</accession>
<evidence type="ECO:0000313" key="8">
    <source>
        <dbReference type="EMBL" id="PGH26805.1"/>
    </source>
</evidence>
<dbReference type="Gene3D" id="1.25.10.10">
    <property type="entry name" value="Leucine-rich Repeat Variant"/>
    <property type="match status" value="1"/>
</dbReference>